<dbReference type="Proteomes" id="UP001147733">
    <property type="component" value="Unassembled WGS sequence"/>
</dbReference>
<evidence type="ECO:0000313" key="3">
    <source>
        <dbReference type="Proteomes" id="UP001147733"/>
    </source>
</evidence>
<name>A0A9W9PEF9_PENCI</name>
<sequence length="345" mass="38190">MRTGLDKPGALSLLMVVIFSLLTLAPSLSNFYNLKLADFTYNINGARRMYKGIGFEMPGARANGQCADSEMPLINEPVAEFSPDTSPIEYRTSWITTAQYKPRGSRMSRSSRSGNNLPTVPGEITPVVNKSRLSYSTAESSFMLSRRARAFRTYFIQQLDDYQFFTPFSNRSSSTETTYINPTSPPSNPSPRPTSLDEPSSENTQQLNNEPTSSYKEPTNWLRLQLSPLLGMWQQACHATIDLWKITPGLSSAAPIKNCKSSWKHATSFLRDNQAKTNQTPVIPQSQDSQARTNVNVTSSFPAQVLKPANLSHDESTDAAIRKAPELKGSCMAVVIGLVVGIVWF</sequence>
<feature type="compositionally biased region" description="Low complexity" evidence="1">
    <location>
        <begin position="105"/>
        <end position="114"/>
    </location>
</feature>
<feature type="compositionally biased region" description="Pro residues" evidence="1">
    <location>
        <begin position="183"/>
        <end position="192"/>
    </location>
</feature>
<feature type="compositionally biased region" description="Polar residues" evidence="1">
    <location>
        <begin position="197"/>
        <end position="216"/>
    </location>
</feature>
<dbReference type="RefSeq" id="XP_056506099.1">
    <property type="nucleotide sequence ID" value="XM_056640342.1"/>
</dbReference>
<reference evidence="2" key="2">
    <citation type="journal article" date="2023" name="IMA Fungus">
        <title>Comparative genomic study of the Penicillium genus elucidates a diverse pangenome and 15 lateral gene transfer events.</title>
        <authorList>
            <person name="Petersen C."/>
            <person name="Sorensen T."/>
            <person name="Nielsen M.R."/>
            <person name="Sondergaard T.E."/>
            <person name="Sorensen J.L."/>
            <person name="Fitzpatrick D.A."/>
            <person name="Frisvad J.C."/>
            <person name="Nielsen K.L."/>
        </authorList>
    </citation>
    <scope>NUCLEOTIDE SEQUENCE</scope>
    <source>
        <strain evidence="2">IBT 23319</strain>
    </source>
</reference>
<keyword evidence="3" id="KW-1185">Reference proteome</keyword>
<accession>A0A9W9PEF9</accession>
<evidence type="ECO:0000256" key="1">
    <source>
        <dbReference type="SAM" id="MobiDB-lite"/>
    </source>
</evidence>
<comment type="caution">
    <text evidence="2">The sequence shown here is derived from an EMBL/GenBank/DDBJ whole genome shotgun (WGS) entry which is preliminary data.</text>
</comment>
<feature type="region of interest" description="Disordered" evidence="1">
    <location>
        <begin position="101"/>
        <end position="124"/>
    </location>
</feature>
<dbReference type="GeneID" id="81379509"/>
<evidence type="ECO:0000313" key="2">
    <source>
        <dbReference type="EMBL" id="KAJ5243095.1"/>
    </source>
</evidence>
<gene>
    <name evidence="2" type="ORF">N7469_001422</name>
</gene>
<organism evidence="2 3">
    <name type="scientific">Penicillium citrinum</name>
    <dbReference type="NCBI Taxonomy" id="5077"/>
    <lineage>
        <taxon>Eukaryota</taxon>
        <taxon>Fungi</taxon>
        <taxon>Dikarya</taxon>
        <taxon>Ascomycota</taxon>
        <taxon>Pezizomycotina</taxon>
        <taxon>Eurotiomycetes</taxon>
        <taxon>Eurotiomycetidae</taxon>
        <taxon>Eurotiales</taxon>
        <taxon>Aspergillaceae</taxon>
        <taxon>Penicillium</taxon>
    </lineage>
</organism>
<dbReference type="EMBL" id="JAPQKT010000001">
    <property type="protein sequence ID" value="KAJ5243095.1"/>
    <property type="molecule type" value="Genomic_DNA"/>
</dbReference>
<dbReference type="AlphaFoldDB" id="A0A9W9PEF9"/>
<proteinExistence type="predicted"/>
<reference evidence="2" key="1">
    <citation type="submission" date="2022-11" db="EMBL/GenBank/DDBJ databases">
        <authorList>
            <person name="Petersen C."/>
        </authorList>
    </citation>
    <scope>NUCLEOTIDE SEQUENCE</scope>
    <source>
        <strain evidence="2">IBT 23319</strain>
    </source>
</reference>
<protein>
    <submittedName>
        <fullName evidence="2">Uncharacterized protein</fullName>
    </submittedName>
</protein>
<feature type="region of interest" description="Disordered" evidence="1">
    <location>
        <begin position="175"/>
        <end position="216"/>
    </location>
</feature>
<dbReference type="OrthoDB" id="4344543at2759"/>